<proteinExistence type="predicted"/>
<organism evidence="2 3">
    <name type="scientific">Vitrella brassicaformis (strain CCMP3155)</name>
    <dbReference type="NCBI Taxonomy" id="1169540"/>
    <lineage>
        <taxon>Eukaryota</taxon>
        <taxon>Sar</taxon>
        <taxon>Alveolata</taxon>
        <taxon>Colpodellida</taxon>
        <taxon>Vitrellaceae</taxon>
        <taxon>Vitrella</taxon>
    </lineage>
</organism>
<dbReference type="VEuPathDB" id="CryptoDB:Vbra_15689"/>
<accession>A0A0G4FLK1</accession>
<evidence type="ECO:0000313" key="3">
    <source>
        <dbReference type="Proteomes" id="UP000041254"/>
    </source>
</evidence>
<gene>
    <name evidence="2" type="ORF">Vbra_15689</name>
</gene>
<dbReference type="InParanoid" id="A0A0G4FLK1"/>
<sequence>MPHLEVVTTGGTFRLATDDFVRFLRQLIKTSWSLKRLAVGGLRRKATLCVLAGIPEGERGERGPLAGLEHLSTVYLGPREDFEELQRLLVSRGCKQSIRHLGVGSAVPLRDLPRGERHWLHSLKPFAEAVASPSVDIECCLPAVGCLNTFLDSALLNTPSLAKLLQAMAKGAGTTGPFGGPEGDAITLEVTQAIVDGSNDVMGPLTERAQQTAARLTFEKVKKVVIWAPEGLDIPEDFPPPSIPALQHLSPQAFPNATQLFVGARPVGPQGPQAAADLTSRMPALDHLTLTPTAPDTVDMLRSIGDRVPRKGMSAAKAAVAGMSSLDEAIVDTAGVAGLLTAMGGGRTLKSLQLTFHPRSFRALESADLTHLPKVERVFVPVFDRTVWPAADVLAGVKALCRLRDLQRFELFLPEAPEDRIGGPRDPIHVLLGEMQQRHGTTLGTLVKENTPAQQGLHASSGRIDCRLLLDARDIQQLLMLDAQIATNAANDHTTGSESVGAGRPSVDEVSGQEGGGASGGAVRSWVDVVMSRPASGSK</sequence>
<protein>
    <submittedName>
        <fullName evidence="2">Uncharacterized protein</fullName>
    </submittedName>
</protein>
<feature type="region of interest" description="Disordered" evidence="1">
    <location>
        <begin position="492"/>
        <end position="526"/>
    </location>
</feature>
<evidence type="ECO:0000313" key="2">
    <source>
        <dbReference type="EMBL" id="CEM14890.1"/>
    </source>
</evidence>
<dbReference type="AlphaFoldDB" id="A0A0G4FLK1"/>
<reference evidence="2 3" key="1">
    <citation type="submission" date="2014-11" db="EMBL/GenBank/DDBJ databases">
        <authorList>
            <person name="Zhu J."/>
            <person name="Qi W."/>
            <person name="Song R."/>
        </authorList>
    </citation>
    <scope>NUCLEOTIDE SEQUENCE [LARGE SCALE GENOMIC DNA]</scope>
</reference>
<evidence type="ECO:0000256" key="1">
    <source>
        <dbReference type="SAM" id="MobiDB-lite"/>
    </source>
</evidence>
<dbReference type="Proteomes" id="UP000041254">
    <property type="component" value="Unassembled WGS sequence"/>
</dbReference>
<keyword evidence="3" id="KW-1185">Reference proteome</keyword>
<dbReference type="EMBL" id="CDMY01000460">
    <property type="protein sequence ID" value="CEM14890.1"/>
    <property type="molecule type" value="Genomic_DNA"/>
</dbReference>
<name>A0A0G4FLK1_VITBC</name>
<dbReference type="PhylomeDB" id="A0A0G4FLK1"/>